<gene>
    <name evidence="1" type="ORF">SCWH03_35970</name>
</gene>
<organism evidence="1 2">
    <name type="scientific">Streptomyces pacificus</name>
    <dbReference type="NCBI Taxonomy" id="2705029"/>
    <lineage>
        <taxon>Bacteria</taxon>
        <taxon>Bacillati</taxon>
        <taxon>Actinomycetota</taxon>
        <taxon>Actinomycetes</taxon>
        <taxon>Kitasatosporales</taxon>
        <taxon>Streptomycetaceae</taxon>
        <taxon>Streptomyces</taxon>
    </lineage>
</organism>
<evidence type="ECO:0000313" key="1">
    <source>
        <dbReference type="EMBL" id="GFH37359.1"/>
    </source>
</evidence>
<sequence length="168" mass="17051">MASRPFLEVLNRRFRGAFDQRALGAHVGGLRPLPCFRGTRALGVALALGPDPLEFGLDPLDGPEAPARGLVELDFLDAHVVADLVVAALPGERGLGRVASVTHAHPGDVVATGAGEAGEAVRGGEAAVDHGDHAAPRTQDGYLRHGLAGPARGARSGAGLVRPSAAGT</sequence>
<reference evidence="1 2" key="1">
    <citation type="submission" date="2020-02" db="EMBL/GenBank/DDBJ databases">
        <title>Whole Genome Shotgun Sequence of Streptomyces sp. strain CWH03.</title>
        <authorList>
            <person name="Dohra H."/>
            <person name="Kodani S."/>
            <person name="Yamamura H."/>
        </authorList>
    </citation>
    <scope>NUCLEOTIDE SEQUENCE [LARGE SCALE GENOMIC DNA]</scope>
    <source>
        <strain evidence="1 2">CWH03</strain>
    </source>
</reference>
<evidence type="ECO:0000313" key="2">
    <source>
        <dbReference type="Proteomes" id="UP000484988"/>
    </source>
</evidence>
<keyword evidence="2" id="KW-1185">Reference proteome</keyword>
<proteinExistence type="predicted"/>
<accession>A0A6A0AWQ9</accession>
<name>A0A6A0AWQ9_9ACTN</name>
<dbReference type="EMBL" id="BLLG01000009">
    <property type="protein sequence ID" value="GFH37359.1"/>
    <property type="molecule type" value="Genomic_DNA"/>
</dbReference>
<comment type="caution">
    <text evidence="1">The sequence shown here is derived from an EMBL/GenBank/DDBJ whole genome shotgun (WGS) entry which is preliminary data.</text>
</comment>
<protein>
    <submittedName>
        <fullName evidence="1">Uncharacterized protein</fullName>
    </submittedName>
</protein>
<dbReference type="Proteomes" id="UP000484988">
    <property type="component" value="Unassembled WGS sequence"/>
</dbReference>
<dbReference type="AlphaFoldDB" id="A0A6A0AWQ9"/>